<gene>
    <name evidence="2" type="ORF">HH303_18510</name>
</gene>
<protein>
    <submittedName>
        <fullName evidence="2">Uncharacterized protein</fullName>
    </submittedName>
</protein>
<evidence type="ECO:0000313" key="3">
    <source>
        <dbReference type="Proteomes" id="UP000539372"/>
    </source>
</evidence>
<reference evidence="2 3" key="1">
    <citation type="submission" date="2020-04" db="EMBL/GenBank/DDBJ databases">
        <title>Rhodospirillaceae bacterium KN72 isolated from deep sea.</title>
        <authorList>
            <person name="Zhang D.-C."/>
        </authorList>
    </citation>
    <scope>NUCLEOTIDE SEQUENCE [LARGE SCALE GENOMIC DNA]</scope>
    <source>
        <strain evidence="2 3">KN72</strain>
    </source>
</reference>
<dbReference type="AlphaFoldDB" id="A0A7Y0HG29"/>
<feature type="transmembrane region" description="Helical" evidence="1">
    <location>
        <begin position="27"/>
        <end position="46"/>
    </location>
</feature>
<sequence length="343" mass="34790">MLLLFTAIVGVWVVIKGIKLSIGKENPLAIAQEFIFVIVASVLLGGQGPGLVNMIYQASLKMMGAAASVALLVGQTNGDSIEAGGSLGAGMEALVTAAEHGLLQIIYMAWDVAGEWSITNPLMILAALLLLLPYCIVLVVYFSHVVIAIFRIMMLSALSPYMMLGFGFGWGREMAVKGIKTVISSFMVLFGATAALAVMLYGVTALNVGAEGADVGDWASISNPDFILAVALGWMGTAFMTEATGIANSITESALTNTGAGIITAGASASALAAGKAIKSAPASQAAMGAASGAAGAVGSNAAFFAGKALGATPAGAVALRAAEIAQSYRDKLKSGFNNLKGE</sequence>
<keyword evidence="1" id="KW-1133">Transmembrane helix</keyword>
<keyword evidence="1" id="KW-0812">Transmembrane</keyword>
<organism evidence="2 3">
    <name type="scientific">Pacificispira spongiicola</name>
    <dbReference type="NCBI Taxonomy" id="2729598"/>
    <lineage>
        <taxon>Bacteria</taxon>
        <taxon>Pseudomonadati</taxon>
        <taxon>Pseudomonadota</taxon>
        <taxon>Alphaproteobacteria</taxon>
        <taxon>Rhodospirillales</taxon>
        <taxon>Rhodospirillaceae</taxon>
        <taxon>Pacificispira</taxon>
    </lineage>
</organism>
<accession>A0A7Y0HG29</accession>
<feature type="transmembrane region" description="Helical" evidence="1">
    <location>
        <begin position="226"/>
        <end position="247"/>
    </location>
</feature>
<proteinExistence type="predicted"/>
<dbReference type="RefSeq" id="WP_169626889.1">
    <property type="nucleotide sequence ID" value="NZ_JABBNT010000006.1"/>
</dbReference>
<feature type="transmembrane region" description="Helical" evidence="1">
    <location>
        <begin position="182"/>
        <end position="206"/>
    </location>
</feature>
<comment type="caution">
    <text evidence="2">The sequence shown here is derived from an EMBL/GenBank/DDBJ whole genome shotgun (WGS) entry which is preliminary data.</text>
</comment>
<keyword evidence="1" id="KW-0472">Membrane</keyword>
<name>A0A7Y0HG29_9PROT</name>
<dbReference type="Proteomes" id="UP000539372">
    <property type="component" value="Unassembled WGS sequence"/>
</dbReference>
<feature type="transmembrane region" description="Helical" evidence="1">
    <location>
        <begin position="148"/>
        <end position="170"/>
    </location>
</feature>
<feature type="transmembrane region" description="Helical" evidence="1">
    <location>
        <begin position="122"/>
        <end position="142"/>
    </location>
</feature>
<evidence type="ECO:0000313" key="2">
    <source>
        <dbReference type="EMBL" id="NMM46490.1"/>
    </source>
</evidence>
<dbReference type="EMBL" id="JABBNT010000006">
    <property type="protein sequence ID" value="NMM46490.1"/>
    <property type="molecule type" value="Genomic_DNA"/>
</dbReference>
<evidence type="ECO:0000256" key="1">
    <source>
        <dbReference type="SAM" id="Phobius"/>
    </source>
</evidence>
<keyword evidence="3" id="KW-1185">Reference proteome</keyword>